<dbReference type="SUPFAM" id="SSF51735">
    <property type="entry name" value="NAD(P)-binding Rossmann-fold domains"/>
    <property type="match status" value="1"/>
</dbReference>
<gene>
    <name evidence="8" type="ORF">LY08_00165</name>
</gene>
<organism evidence="8 9">
    <name type="scientific">Olleya aquimaris</name>
    <dbReference type="NCBI Taxonomy" id="639310"/>
    <lineage>
        <taxon>Bacteria</taxon>
        <taxon>Pseudomonadati</taxon>
        <taxon>Bacteroidota</taxon>
        <taxon>Flavobacteriia</taxon>
        <taxon>Flavobacteriales</taxon>
        <taxon>Flavobacteriaceae</taxon>
    </lineage>
</organism>
<keyword evidence="6" id="KW-0560">Oxidoreductase</keyword>
<evidence type="ECO:0000256" key="2">
    <source>
        <dbReference type="ARBA" id="ARBA00010944"/>
    </source>
</evidence>
<evidence type="ECO:0000313" key="8">
    <source>
        <dbReference type="EMBL" id="RAJ17895.1"/>
    </source>
</evidence>
<dbReference type="AlphaFoldDB" id="A0A327RNL5"/>
<dbReference type="Proteomes" id="UP000248703">
    <property type="component" value="Unassembled WGS sequence"/>
</dbReference>
<comment type="pathway">
    <text evidence="1 6">Carbohydrate biosynthesis; dTDP-L-rhamnose biosynthesis.</text>
</comment>
<comment type="catalytic activity">
    <reaction evidence="5">
        <text>dTDP-beta-L-rhamnose + NADP(+) = dTDP-4-dehydro-beta-L-rhamnose + NADPH + H(+)</text>
        <dbReference type="Rhea" id="RHEA:21796"/>
        <dbReference type="ChEBI" id="CHEBI:15378"/>
        <dbReference type="ChEBI" id="CHEBI:57510"/>
        <dbReference type="ChEBI" id="CHEBI:57783"/>
        <dbReference type="ChEBI" id="CHEBI:58349"/>
        <dbReference type="ChEBI" id="CHEBI:62830"/>
        <dbReference type="EC" id="1.1.1.133"/>
    </reaction>
</comment>
<evidence type="ECO:0000259" key="7">
    <source>
        <dbReference type="Pfam" id="PF04321"/>
    </source>
</evidence>
<dbReference type="EMBL" id="QLLO01000001">
    <property type="protein sequence ID" value="RAJ17895.1"/>
    <property type="molecule type" value="Genomic_DNA"/>
</dbReference>
<dbReference type="GO" id="GO:0008831">
    <property type="term" value="F:dTDP-4-dehydrorhamnose reductase activity"/>
    <property type="evidence" value="ECO:0007669"/>
    <property type="project" value="UniProtKB-EC"/>
</dbReference>
<evidence type="ECO:0000313" key="9">
    <source>
        <dbReference type="Proteomes" id="UP000248703"/>
    </source>
</evidence>
<comment type="caution">
    <text evidence="8">The sequence shown here is derived from an EMBL/GenBank/DDBJ whole genome shotgun (WGS) entry which is preliminary data.</text>
</comment>
<dbReference type="Gene3D" id="3.40.50.720">
    <property type="entry name" value="NAD(P)-binding Rossmann-like Domain"/>
    <property type="match status" value="1"/>
</dbReference>
<dbReference type="InterPro" id="IPR029903">
    <property type="entry name" value="RmlD-like-bd"/>
</dbReference>
<name>A0A327RNL5_9FLAO</name>
<dbReference type="PANTHER" id="PTHR10491:SF4">
    <property type="entry name" value="METHIONINE ADENOSYLTRANSFERASE 2 SUBUNIT BETA"/>
    <property type="match status" value="1"/>
</dbReference>
<evidence type="ECO:0000256" key="6">
    <source>
        <dbReference type="RuleBase" id="RU364082"/>
    </source>
</evidence>
<dbReference type="PANTHER" id="PTHR10491">
    <property type="entry name" value="DTDP-4-DEHYDRORHAMNOSE REDUCTASE"/>
    <property type="match status" value="1"/>
</dbReference>
<protein>
    <recommendedName>
        <fullName evidence="4 6">dTDP-4-dehydrorhamnose reductase</fullName>
        <ecNumber evidence="3 6">1.1.1.133</ecNumber>
    </recommendedName>
</protein>
<evidence type="ECO:0000256" key="4">
    <source>
        <dbReference type="ARBA" id="ARBA00017099"/>
    </source>
</evidence>
<keyword evidence="9" id="KW-1185">Reference proteome</keyword>
<dbReference type="InterPro" id="IPR036291">
    <property type="entry name" value="NAD(P)-bd_dom_sf"/>
</dbReference>
<comment type="function">
    <text evidence="6">Catalyzes the reduction of dTDP-6-deoxy-L-lyxo-4-hexulose to yield dTDP-L-rhamnose.</text>
</comment>
<evidence type="ECO:0000256" key="3">
    <source>
        <dbReference type="ARBA" id="ARBA00012929"/>
    </source>
</evidence>
<accession>A0A327RNL5</accession>
<dbReference type="OrthoDB" id="9803892at2"/>
<dbReference type="Gene3D" id="3.90.25.10">
    <property type="entry name" value="UDP-galactose 4-epimerase, domain 1"/>
    <property type="match status" value="1"/>
</dbReference>
<dbReference type="Pfam" id="PF04321">
    <property type="entry name" value="RmlD_sub_bind"/>
    <property type="match status" value="1"/>
</dbReference>
<feature type="domain" description="RmlD-like substrate binding" evidence="7">
    <location>
        <begin position="3"/>
        <end position="282"/>
    </location>
</feature>
<dbReference type="CDD" id="cd05254">
    <property type="entry name" value="dTDP_HR_like_SDR_e"/>
    <property type="match status" value="1"/>
</dbReference>
<evidence type="ECO:0000256" key="1">
    <source>
        <dbReference type="ARBA" id="ARBA00004781"/>
    </source>
</evidence>
<keyword evidence="6" id="KW-0521">NADP</keyword>
<dbReference type="UniPathway" id="UPA00124"/>
<sequence length="285" mass="32352">MKKILVTGANGQLGLCLKEQSNDFNTLDFVFLDSQQLDITNPEQIELVFNIHKADYCINCAAYTAVDLAEDNKDLAYNINTLGAKQLAEACKKHKVTLIHISTDFVFDGNNSIPYKESDKTNPLGVYGFTKLEGEKEIITILKQHYIIRTSWLYSKYKSNFVKTMLNLSIDRDELNVVNDQKGTPTNALDLAEALIKIVKLDNSKYGIYHYSNLGEATWYEFAKTIFELTKTNIKVNPVTSDAFKTKAKRPKYSVMDKTKVSIAFKLNIPKWKSSLKTTLNSINY</sequence>
<dbReference type="EC" id="1.1.1.133" evidence="3 6"/>
<dbReference type="NCBIfam" id="TIGR01214">
    <property type="entry name" value="rmlD"/>
    <property type="match status" value="1"/>
</dbReference>
<reference evidence="8 9" key="1">
    <citation type="submission" date="2018-06" db="EMBL/GenBank/DDBJ databases">
        <title>Genomic Encyclopedia of Archaeal and Bacterial Type Strains, Phase II (KMG-II): from individual species to whole genera.</title>
        <authorList>
            <person name="Goeker M."/>
        </authorList>
    </citation>
    <scope>NUCLEOTIDE SEQUENCE [LARGE SCALE GENOMIC DNA]</scope>
    <source>
        <strain evidence="8 9">DSM 24464</strain>
    </source>
</reference>
<dbReference type="GO" id="GO:0005829">
    <property type="term" value="C:cytosol"/>
    <property type="evidence" value="ECO:0007669"/>
    <property type="project" value="TreeGrafter"/>
</dbReference>
<comment type="similarity">
    <text evidence="2 6">Belongs to the dTDP-4-dehydrorhamnose reductase family.</text>
</comment>
<dbReference type="RefSeq" id="WP_111658534.1">
    <property type="nucleotide sequence ID" value="NZ_QLLO01000001.1"/>
</dbReference>
<evidence type="ECO:0000256" key="5">
    <source>
        <dbReference type="ARBA" id="ARBA00048200"/>
    </source>
</evidence>
<proteinExistence type="inferred from homology"/>
<dbReference type="FunFam" id="3.40.50.720:FF:000159">
    <property type="entry name" value="dTDP-4-dehydrorhamnose reductase"/>
    <property type="match status" value="1"/>
</dbReference>
<dbReference type="GO" id="GO:0019305">
    <property type="term" value="P:dTDP-rhamnose biosynthetic process"/>
    <property type="evidence" value="ECO:0007669"/>
    <property type="project" value="UniProtKB-UniPathway"/>
</dbReference>
<dbReference type="InterPro" id="IPR005913">
    <property type="entry name" value="dTDP_dehydrorham_reduct"/>
</dbReference>